<dbReference type="GO" id="GO:0005975">
    <property type="term" value="P:carbohydrate metabolic process"/>
    <property type="evidence" value="ECO:0007669"/>
    <property type="project" value="InterPro"/>
</dbReference>
<keyword evidence="4" id="KW-0378">Hydrolase</keyword>
<dbReference type="SUPFAM" id="SSF51445">
    <property type="entry name" value="(Trans)glycosidases"/>
    <property type="match status" value="1"/>
</dbReference>
<dbReference type="Proteomes" id="UP001431783">
    <property type="component" value="Unassembled WGS sequence"/>
</dbReference>
<keyword evidence="5" id="KW-0812">Transmembrane</keyword>
<feature type="transmembrane region" description="Helical" evidence="5">
    <location>
        <begin position="20"/>
        <end position="36"/>
    </location>
</feature>
<evidence type="ECO:0000256" key="1">
    <source>
        <dbReference type="ARBA" id="ARBA00001231"/>
    </source>
</evidence>
<dbReference type="Pfam" id="PF00728">
    <property type="entry name" value="Glyco_hydro_20"/>
    <property type="match status" value="1"/>
</dbReference>
<evidence type="ECO:0000313" key="7">
    <source>
        <dbReference type="EMBL" id="KAK9890873.1"/>
    </source>
</evidence>
<sequence>MNKYAFHLISTTWRKKSSVMFLAIAIILIIFGLHYSKNDMKPFIDRLSPTLIKQALGIDRVNFVAVNSSIYKNKPNGIKIEMPEENKYVISPLKAKASVNLVNVKEVWRTIETDQQLGVPFVNSFDKNLYIPKKRIVHLDLKGAPPLISYFRRFFPFIRNLGATGLLIEYEDMFPFDGVLKNLSAKNSYTKAQIIEILNLAAESHLEVIPLIQTFGHLEFALKLQDFSKLREIPNIPQALCPNRNGTLDFIREMVNQIMALHPNINHLHIGCDEVYQIGECELCRLELRDTLFLRHIYNVSSMILDNYPSLKLIIWDDMLRHIPQEAMLEMNLGKLVEPMVWVYVEDIYRFVQPLVWDKYAATFRTVWAASAFKGAFGEALYVPDAKRHLENNLRWLDLMSRQSGKFKDGFAGLVLTGWQRYDHFAVLCELLPSSTPSLALSLTAVTYGYFNASLKSLFLSGLSCPRESPESNSPFISLDYDQFLWERLGRCMFSGSQVFRLVYKLHSAETETKDYLRQTKEQKGWMTAYHARRNFSSPLRVQEIVSDLPRMYQELLYLVKLSFESMEGIFDNYTIFEWVEQRIYPYILELEQIETKSIAIKSAKVWPVRPLPILPDLKRIVNVSSQINNLWGK</sequence>
<evidence type="ECO:0000256" key="4">
    <source>
        <dbReference type="ARBA" id="ARBA00022801"/>
    </source>
</evidence>
<accession>A0AAW1V6X5</accession>
<evidence type="ECO:0000256" key="2">
    <source>
        <dbReference type="ARBA" id="ARBA00006285"/>
    </source>
</evidence>
<evidence type="ECO:0000259" key="6">
    <source>
        <dbReference type="Pfam" id="PF00728"/>
    </source>
</evidence>
<comment type="caution">
    <text evidence="7">The sequence shown here is derived from an EMBL/GenBank/DDBJ whole genome shotgun (WGS) entry which is preliminary data.</text>
</comment>
<dbReference type="EC" id="3.2.1.52" evidence="3"/>
<organism evidence="7 8">
    <name type="scientific">Henosepilachna vigintioctopunctata</name>
    <dbReference type="NCBI Taxonomy" id="420089"/>
    <lineage>
        <taxon>Eukaryota</taxon>
        <taxon>Metazoa</taxon>
        <taxon>Ecdysozoa</taxon>
        <taxon>Arthropoda</taxon>
        <taxon>Hexapoda</taxon>
        <taxon>Insecta</taxon>
        <taxon>Pterygota</taxon>
        <taxon>Neoptera</taxon>
        <taxon>Endopterygota</taxon>
        <taxon>Coleoptera</taxon>
        <taxon>Polyphaga</taxon>
        <taxon>Cucujiformia</taxon>
        <taxon>Coccinelloidea</taxon>
        <taxon>Coccinellidae</taxon>
        <taxon>Epilachninae</taxon>
        <taxon>Epilachnini</taxon>
        <taxon>Henosepilachna</taxon>
    </lineage>
</organism>
<evidence type="ECO:0000313" key="8">
    <source>
        <dbReference type="Proteomes" id="UP001431783"/>
    </source>
</evidence>
<reference evidence="7 8" key="1">
    <citation type="submission" date="2023-03" db="EMBL/GenBank/DDBJ databases">
        <title>Genome insight into feeding habits of ladybird beetles.</title>
        <authorList>
            <person name="Li H.-S."/>
            <person name="Huang Y.-H."/>
            <person name="Pang H."/>
        </authorList>
    </citation>
    <scope>NUCLEOTIDE SEQUENCE [LARGE SCALE GENOMIC DNA]</scope>
    <source>
        <strain evidence="7">SYSU_2023b</strain>
        <tissue evidence="7">Whole body</tissue>
    </source>
</reference>
<evidence type="ECO:0000256" key="3">
    <source>
        <dbReference type="ARBA" id="ARBA00012663"/>
    </source>
</evidence>
<dbReference type="EMBL" id="JARQZJ010000126">
    <property type="protein sequence ID" value="KAK9890873.1"/>
    <property type="molecule type" value="Genomic_DNA"/>
</dbReference>
<dbReference type="InterPro" id="IPR038901">
    <property type="entry name" value="HEXDC-like"/>
</dbReference>
<comment type="similarity">
    <text evidence="2">Belongs to the glycosyl hydrolase 20 family.</text>
</comment>
<protein>
    <recommendedName>
        <fullName evidence="3">beta-N-acetylhexosaminidase</fullName>
        <ecNumber evidence="3">3.2.1.52</ecNumber>
    </recommendedName>
</protein>
<dbReference type="InterPro" id="IPR017853">
    <property type="entry name" value="GH"/>
</dbReference>
<dbReference type="CDD" id="cd06565">
    <property type="entry name" value="GH20_GcnA-like"/>
    <property type="match status" value="1"/>
</dbReference>
<dbReference type="PANTHER" id="PTHR21040:SF8">
    <property type="entry name" value="BCDNA.GH04120"/>
    <property type="match status" value="1"/>
</dbReference>
<proteinExistence type="inferred from homology"/>
<name>A0AAW1V6X5_9CUCU</name>
<dbReference type="GO" id="GO:0004563">
    <property type="term" value="F:beta-N-acetylhexosaminidase activity"/>
    <property type="evidence" value="ECO:0007669"/>
    <property type="project" value="UniProtKB-EC"/>
</dbReference>
<keyword evidence="5" id="KW-0472">Membrane</keyword>
<gene>
    <name evidence="7" type="ORF">WA026_012217</name>
</gene>
<feature type="domain" description="Glycoside hydrolase family 20 catalytic" evidence="6">
    <location>
        <begin position="185"/>
        <end position="324"/>
    </location>
</feature>
<dbReference type="InterPro" id="IPR015883">
    <property type="entry name" value="Glyco_hydro_20_cat"/>
</dbReference>
<dbReference type="AlphaFoldDB" id="A0AAW1V6X5"/>
<keyword evidence="5" id="KW-1133">Transmembrane helix</keyword>
<evidence type="ECO:0000256" key="5">
    <source>
        <dbReference type="SAM" id="Phobius"/>
    </source>
</evidence>
<comment type="catalytic activity">
    <reaction evidence="1">
        <text>Hydrolysis of terminal non-reducing N-acetyl-D-hexosamine residues in N-acetyl-beta-D-hexosaminides.</text>
        <dbReference type="EC" id="3.2.1.52"/>
    </reaction>
</comment>
<keyword evidence="8" id="KW-1185">Reference proteome</keyword>
<dbReference type="PANTHER" id="PTHR21040">
    <property type="entry name" value="BCDNA.GH04120"/>
    <property type="match status" value="1"/>
</dbReference>
<dbReference type="Gene3D" id="3.20.20.80">
    <property type="entry name" value="Glycosidases"/>
    <property type="match status" value="1"/>
</dbReference>